<evidence type="ECO:0000313" key="2">
    <source>
        <dbReference type="EMBL" id="GJU09193.1"/>
    </source>
</evidence>
<dbReference type="Proteomes" id="UP001151760">
    <property type="component" value="Unassembled WGS sequence"/>
</dbReference>
<evidence type="ECO:0000313" key="3">
    <source>
        <dbReference type="Proteomes" id="UP001151760"/>
    </source>
</evidence>
<sequence>MGYLVRAYYSISPSRYYKDDSCWSADLKSKATEDIISIGSFVEALVLNHYMCESDSDSDSEPLNKQTAPQCHMQKTMWVVSRGVVLLMPLSLVYRVLRDLLGAQILYTIHMNAFYYQSRDEENCTLGIKIHTWKNLAYNSLSSATPILSSNALRCSCWFLDRSVYSNKDNYKFVEDKVEDLGKSREILRENFCDRYILQLLFFDLSQSPYGKMCQKEALANRYHSLDSCSSTGWQLLLKWPWRPRIKAKMMLWPAPTVLGQVAKLLAVSACWCTRTVMVEVTLGTSRFSPLIRFPVTVPGSISPACVLPFVWLLGLVISRSVFLQNSPYFLCLAKVLFLYPSIQCLSIAPAWSLVQMPYHLSQSGLGVIHRHIFQFCQFLQGTSCHTAMLAPGIVGCKLPHRCLLLLGSTTLLQSS</sequence>
<dbReference type="EMBL" id="BQNB010021705">
    <property type="protein sequence ID" value="GJU09193.1"/>
    <property type="molecule type" value="Genomic_DNA"/>
</dbReference>
<feature type="transmembrane region" description="Helical" evidence="1">
    <location>
        <begin position="296"/>
        <end position="318"/>
    </location>
</feature>
<reference evidence="2" key="2">
    <citation type="submission" date="2022-01" db="EMBL/GenBank/DDBJ databases">
        <authorList>
            <person name="Yamashiro T."/>
            <person name="Shiraishi A."/>
            <person name="Satake H."/>
            <person name="Nakayama K."/>
        </authorList>
    </citation>
    <scope>NUCLEOTIDE SEQUENCE</scope>
</reference>
<evidence type="ECO:0000256" key="1">
    <source>
        <dbReference type="SAM" id="Phobius"/>
    </source>
</evidence>
<gene>
    <name evidence="2" type="ORF">Tco_1125623</name>
</gene>
<keyword evidence="1" id="KW-0472">Membrane</keyword>
<keyword evidence="1" id="KW-1133">Transmembrane helix</keyword>
<name>A0ABQ5JCI4_9ASTR</name>
<keyword evidence="3" id="KW-1185">Reference proteome</keyword>
<accession>A0ABQ5JCI4</accession>
<reference evidence="2" key="1">
    <citation type="journal article" date="2022" name="Int. J. Mol. Sci.">
        <title>Draft Genome of Tanacetum Coccineum: Genomic Comparison of Closely Related Tanacetum-Family Plants.</title>
        <authorList>
            <person name="Yamashiro T."/>
            <person name="Shiraishi A."/>
            <person name="Nakayama K."/>
            <person name="Satake H."/>
        </authorList>
    </citation>
    <scope>NUCLEOTIDE SEQUENCE</scope>
</reference>
<organism evidence="2 3">
    <name type="scientific">Tanacetum coccineum</name>
    <dbReference type="NCBI Taxonomy" id="301880"/>
    <lineage>
        <taxon>Eukaryota</taxon>
        <taxon>Viridiplantae</taxon>
        <taxon>Streptophyta</taxon>
        <taxon>Embryophyta</taxon>
        <taxon>Tracheophyta</taxon>
        <taxon>Spermatophyta</taxon>
        <taxon>Magnoliopsida</taxon>
        <taxon>eudicotyledons</taxon>
        <taxon>Gunneridae</taxon>
        <taxon>Pentapetalae</taxon>
        <taxon>asterids</taxon>
        <taxon>campanulids</taxon>
        <taxon>Asterales</taxon>
        <taxon>Asteraceae</taxon>
        <taxon>Asteroideae</taxon>
        <taxon>Anthemideae</taxon>
        <taxon>Anthemidinae</taxon>
        <taxon>Tanacetum</taxon>
    </lineage>
</organism>
<comment type="caution">
    <text evidence="2">The sequence shown here is derived from an EMBL/GenBank/DDBJ whole genome shotgun (WGS) entry which is preliminary data.</text>
</comment>
<protein>
    <submittedName>
        <fullName evidence="2">Uncharacterized protein</fullName>
    </submittedName>
</protein>
<feature type="transmembrane region" description="Helical" evidence="1">
    <location>
        <begin position="330"/>
        <end position="352"/>
    </location>
</feature>
<keyword evidence="1" id="KW-0812">Transmembrane</keyword>
<proteinExistence type="predicted"/>